<organism evidence="1 2">
    <name type="scientific">Tupaia chinensis</name>
    <name type="common">Chinese tree shrew</name>
    <name type="synonym">Tupaia belangeri chinensis</name>
    <dbReference type="NCBI Taxonomy" id="246437"/>
    <lineage>
        <taxon>Eukaryota</taxon>
        <taxon>Metazoa</taxon>
        <taxon>Chordata</taxon>
        <taxon>Craniata</taxon>
        <taxon>Vertebrata</taxon>
        <taxon>Euteleostomi</taxon>
        <taxon>Mammalia</taxon>
        <taxon>Eutheria</taxon>
        <taxon>Euarchontoglires</taxon>
        <taxon>Scandentia</taxon>
        <taxon>Tupaiidae</taxon>
        <taxon>Tupaia</taxon>
    </lineage>
</organism>
<dbReference type="AlphaFoldDB" id="L9L0Z3"/>
<evidence type="ECO:0000313" key="1">
    <source>
        <dbReference type="EMBL" id="ELW68721.1"/>
    </source>
</evidence>
<keyword evidence="2" id="KW-1185">Reference proteome</keyword>
<protein>
    <submittedName>
        <fullName evidence="1">Alpha-(1,3)-fucosyltransferase 10</fullName>
    </submittedName>
</protein>
<name>L9L0Z3_TUPCH</name>
<accession>L9L0Z3</accession>
<dbReference type="EMBL" id="KB320561">
    <property type="protein sequence ID" value="ELW68721.1"/>
    <property type="molecule type" value="Genomic_DNA"/>
</dbReference>
<keyword evidence="1" id="KW-0328">Glycosyltransferase</keyword>
<evidence type="ECO:0000313" key="2">
    <source>
        <dbReference type="Proteomes" id="UP000011518"/>
    </source>
</evidence>
<proteinExistence type="predicted"/>
<keyword evidence="1" id="KW-0808">Transferase</keyword>
<gene>
    <name evidence="1" type="ORF">TREES_T100007253</name>
</gene>
<sequence length="278" mass="30434">MVRVRRKKLLASCLCITAAIFLLATLQCLVMQTGLPILTMFHNAFPVQDLQLGENSCPRFLLQVAIELGRFHKKMFKVSGLQGGLTETGGGPRHLDAVLRKEVLTWDGLTELGPENVPVMLWWSPLTGDTGRLGQCGADACFFTINRTYLHHPMTKALLFYGLGFSKHSNTVVASPATECDEGEEALLTLHGSVQCLLEGQSTMLFLMCRDLCALTILRHVGIPYLVPPALVGSEEQWLLFPTGQAVIQRSETTVLIRTWLQVLPASLGVSSAATLDS</sequence>
<dbReference type="Proteomes" id="UP000011518">
    <property type="component" value="Unassembled WGS sequence"/>
</dbReference>
<dbReference type="STRING" id="246437.L9L0Z3"/>
<reference evidence="2" key="2">
    <citation type="journal article" date="2013" name="Nat. Commun.">
        <title>Genome of the Chinese tree shrew.</title>
        <authorList>
            <person name="Fan Y."/>
            <person name="Huang Z.Y."/>
            <person name="Cao C.C."/>
            <person name="Chen C.S."/>
            <person name="Chen Y.X."/>
            <person name="Fan D.D."/>
            <person name="He J."/>
            <person name="Hou H.L."/>
            <person name="Hu L."/>
            <person name="Hu X.T."/>
            <person name="Jiang X.T."/>
            <person name="Lai R."/>
            <person name="Lang Y.S."/>
            <person name="Liang B."/>
            <person name="Liao S.G."/>
            <person name="Mu D."/>
            <person name="Ma Y.Y."/>
            <person name="Niu Y.Y."/>
            <person name="Sun X.Q."/>
            <person name="Xia J.Q."/>
            <person name="Xiao J."/>
            <person name="Xiong Z.Q."/>
            <person name="Xu L."/>
            <person name="Yang L."/>
            <person name="Zhang Y."/>
            <person name="Zhao W."/>
            <person name="Zhao X.D."/>
            <person name="Zheng Y.T."/>
            <person name="Zhou J.M."/>
            <person name="Zhu Y.B."/>
            <person name="Zhang G.J."/>
            <person name="Wang J."/>
            <person name="Yao Y.G."/>
        </authorList>
    </citation>
    <scope>NUCLEOTIDE SEQUENCE [LARGE SCALE GENOMIC DNA]</scope>
</reference>
<dbReference type="InParanoid" id="L9L0Z3"/>
<reference evidence="2" key="1">
    <citation type="submission" date="2012-07" db="EMBL/GenBank/DDBJ databases">
        <title>Genome of the Chinese tree shrew, a rising model animal genetically related to primates.</title>
        <authorList>
            <person name="Zhang G."/>
            <person name="Fan Y."/>
            <person name="Yao Y."/>
            <person name="Huang Z."/>
        </authorList>
    </citation>
    <scope>NUCLEOTIDE SEQUENCE [LARGE SCALE GENOMIC DNA]</scope>
</reference>
<dbReference type="GO" id="GO:0016757">
    <property type="term" value="F:glycosyltransferase activity"/>
    <property type="evidence" value="ECO:0007669"/>
    <property type="project" value="UniProtKB-KW"/>
</dbReference>